<organism evidence="1 2">
    <name type="scientific">Lentinula raphanica</name>
    <dbReference type="NCBI Taxonomy" id="153919"/>
    <lineage>
        <taxon>Eukaryota</taxon>
        <taxon>Fungi</taxon>
        <taxon>Dikarya</taxon>
        <taxon>Basidiomycota</taxon>
        <taxon>Agaricomycotina</taxon>
        <taxon>Agaricomycetes</taxon>
        <taxon>Agaricomycetidae</taxon>
        <taxon>Agaricales</taxon>
        <taxon>Marasmiineae</taxon>
        <taxon>Omphalotaceae</taxon>
        <taxon>Lentinula</taxon>
    </lineage>
</organism>
<protein>
    <submittedName>
        <fullName evidence="1">Uncharacterized protein</fullName>
    </submittedName>
</protein>
<evidence type="ECO:0000313" key="1">
    <source>
        <dbReference type="EMBL" id="KAJ3839516.1"/>
    </source>
</evidence>
<accession>A0AA38PB76</accession>
<evidence type="ECO:0000313" key="2">
    <source>
        <dbReference type="Proteomes" id="UP001163846"/>
    </source>
</evidence>
<proteinExistence type="predicted"/>
<dbReference type="Proteomes" id="UP001163846">
    <property type="component" value="Unassembled WGS sequence"/>
</dbReference>
<name>A0AA38PB76_9AGAR</name>
<dbReference type="EMBL" id="MU806123">
    <property type="protein sequence ID" value="KAJ3839516.1"/>
    <property type="molecule type" value="Genomic_DNA"/>
</dbReference>
<dbReference type="AlphaFoldDB" id="A0AA38PB76"/>
<sequence length="242" mass="27143">MSGALPAPLPAKCNMCRKIADKGYKSCSDCRKKQNAYRKQKKDRIKLGGATFMFDEKTTVEHNPSSSSSGLKRKAVEELDDTLERMKKRLQKKRVDASSEDRMAFGTEFQTAEEMHHEVKSLIRKNKRLNYKACYSVVADPDCNVAKRAKQVTRDIRKISRVPFNHKATIATPTQSSSLHALKFRCTCTSEQKPVDKHNAAAGSASTPDRTSCQGEVEITVMNDSRHPSGIAGQQIRIHIHH</sequence>
<comment type="caution">
    <text evidence="1">The sequence shown here is derived from an EMBL/GenBank/DDBJ whole genome shotgun (WGS) entry which is preliminary data.</text>
</comment>
<reference evidence="1" key="1">
    <citation type="submission" date="2022-08" db="EMBL/GenBank/DDBJ databases">
        <authorList>
            <consortium name="DOE Joint Genome Institute"/>
            <person name="Min B."/>
            <person name="Riley R."/>
            <person name="Sierra-Patev S."/>
            <person name="Naranjo-Ortiz M."/>
            <person name="Looney B."/>
            <person name="Konkel Z."/>
            <person name="Slot J.C."/>
            <person name="Sakamoto Y."/>
            <person name="Steenwyk J.L."/>
            <person name="Rokas A."/>
            <person name="Carro J."/>
            <person name="Camarero S."/>
            <person name="Ferreira P."/>
            <person name="Molpeceres G."/>
            <person name="Ruiz-Duenas F.J."/>
            <person name="Serrano A."/>
            <person name="Henrissat B."/>
            <person name="Drula E."/>
            <person name="Hughes K.W."/>
            <person name="Mata J.L."/>
            <person name="Ishikawa N.K."/>
            <person name="Vargas-Isla R."/>
            <person name="Ushijima S."/>
            <person name="Smith C.A."/>
            <person name="Ahrendt S."/>
            <person name="Andreopoulos W."/>
            <person name="He G."/>
            <person name="Labutti K."/>
            <person name="Lipzen A."/>
            <person name="Ng V."/>
            <person name="Sandor L."/>
            <person name="Barry K."/>
            <person name="Martinez A.T."/>
            <person name="Xiao Y."/>
            <person name="Gibbons J.G."/>
            <person name="Terashima K."/>
            <person name="Hibbett D.S."/>
            <person name="Grigoriev I.V."/>
        </authorList>
    </citation>
    <scope>NUCLEOTIDE SEQUENCE</scope>
    <source>
        <strain evidence="1">TFB9207</strain>
    </source>
</reference>
<gene>
    <name evidence="1" type="ORF">F5878DRAFT_616155</name>
</gene>
<keyword evidence="2" id="KW-1185">Reference proteome</keyword>